<name>A0A507C3Z9_9FUNG</name>
<dbReference type="Pfam" id="PF00481">
    <property type="entry name" value="PP2C"/>
    <property type="match status" value="1"/>
</dbReference>
<dbReference type="InterPro" id="IPR000222">
    <property type="entry name" value="PP2C_BS"/>
</dbReference>
<keyword evidence="9" id="KW-1185">Reference proteome</keyword>
<feature type="compositionally biased region" description="Low complexity" evidence="6">
    <location>
        <begin position="143"/>
        <end position="152"/>
    </location>
</feature>
<proteinExistence type="inferred from homology"/>
<reference evidence="8 9" key="1">
    <citation type="journal article" date="2019" name="Sci. Rep.">
        <title>Comparative genomics of chytrid fungi reveal insights into the obligate biotrophic and pathogenic lifestyle of Synchytrium endobioticum.</title>
        <authorList>
            <person name="van de Vossenberg B.T.L.H."/>
            <person name="Warris S."/>
            <person name="Nguyen H.D.T."/>
            <person name="van Gent-Pelzer M.P.E."/>
            <person name="Joly D.L."/>
            <person name="van de Geest H.C."/>
            <person name="Bonants P.J.M."/>
            <person name="Smith D.S."/>
            <person name="Levesque C.A."/>
            <person name="van der Lee T.A.J."/>
        </authorList>
    </citation>
    <scope>NUCLEOTIDE SEQUENCE [LARGE SCALE GENOMIC DNA]</scope>
    <source>
        <strain evidence="8 9">MB42</strain>
    </source>
</reference>
<feature type="region of interest" description="Disordered" evidence="6">
    <location>
        <begin position="119"/>
        <end position="156"/>
    </location>
</feature>
<dbReference type="PANTHER" id="PTHR13832:SF837">
    <property type="entry name" value="PROTEIN PHOSPHATASE 2C-LIKE DOMAIN-CONTAINING PROTEIN 1"/>
    <property type="match status" value="1"/>
</dbReference>
<organism evidence="8 9">
    <name type="scientific">Synchytrium endobioticum</name>
    <dbReference type="NCBI Taxonomy" id="286115"/>
    <lineage>
        <taxon>Eukaryota</taxon>
        <taxon>Fungi</taxon>
        <taxon>Fungi incertae sedis</taxon>
        <taxon>Chytridiomycota</taxon>
        <taxon>Chytridiomycota incertae sedis</taxon>
        <taxon>Chytridiomycetes</taxon>
        <taxon>Synchytriales</taxon>
        <taxon>Synchytriaceae</taxon>
        <taxon>Synchytrium</taxon>
    </lineage>
</organism>
<comment type="similarity">
    <text evidence="1 5">Belongs to the PP2C family.</text>
</comment>
<dbReference type="CDD" id="cd00143">
    <property type="entry name" value="PP2Cc"/>
    <property type="match status" value="1"/>
</dbReference>
<dbReference type="PROSITE" id="PS01032">
    <property type="entry name" value="PPM_1"/>
    <property type="match status" value="1"/>
</dbReference>
<dbReference type="STRING" id="286115.A0A507C3Z9"/>
<feature type="region of interest" description="Disordered" evidence="6">
    <location>
        <begin position="18"/>
        <end position="74"/>
    </location>
</feature>
<comment type="caution">
    <text evidence="8">The sequence shown here is derived from an EMBL/GenBank/DDBJ whole genome shotgun (WGS) entry which is preliminary data.</text>
</comment>
<dbReference type="EMBL" id="QEAN01000579">
    <property type="protein sequence ID" value="TPX32243.1"/>
    <property type="molecule type" value="Genomic_DNA"/>
</dbReference>
<dbReference type="InterPro" id="IPR015655">
    <property type="entry name" value="PP2C"/>
</dbReference>
<dbReference type="SUPFAM" id="SSF81606">
    <property type="entry name" value="PP2C-like"/>
    <property type="match status" value="1"/>
</dbReference>
<dbReference type="PROSITE" id="PS51746">
    <property type="entry name" value="PPM_2"/>
    <property type="match status" value="1"/>
</dbReference>
<accession>A0A507C3Z9</accession>
<gene>
    <name evidence="8" type="ORF">SeMB42_g07639</name>
</gene>
<dbReference type="InterPro" id="IPR036457">
    <property type="entry name" value="PPM-type-like_dom_sf"/>
</dbReference>
<evidence type="ECO:0000313" key="8">
    <source>
        <dbReference type="EMBL" id="TPX32243.1"/>
    </source>
</evidence>
<evidence type="ECO:0000313" key="9">
    <source>
        <dbReference type="Proteomes" id="UP000317494"/>
    </source>
</evidence>
<evidence type="ECO:0000256" key="4">
    <source>
        <dbReference type="ARBA" id="ARBA00022912"/>
    </source>
</evidence>
<evidence type="ECO:0000256" key="5">
    <source>
        <dbReference type="RuleBase" id="RU003465"/>
    </source>
</evidence>
<keyword evidence="3 5" id="KW-0378">Hydrolase</keyword>
<evidence type="ECO:0000256" key="6">
    <source>
        <dbReference type="SAM" id="MobiDB-lite"/>
    </source>
</evidence>
<feature type="compositionally biased region" description="Basic and acidic residues" evidence="6">
    <location>
        <begin position="49"/>
        <end position="61"/>
    </location>
</feature>
<dbReference type="InterPro" id="IPR001932">
    <property type="entry name" value="PPM-type_phosphatase-like_dom"/>
</dbReference>
<feature type="domain" description="PPM-type phosphatase" evidence="7">
    <location>
        <begin position="208"/>
        <end position="480"/>
    </location>
</feature>
<feature type="compositionally biased region" description="Basic and acidic residues" evidence="6">
    <location>
        <begin position="124"/>
        <end position="142"/>
    </location>
</feature>
<dbReference type="Gene3D" id="3.60.40.10">
    <property type="entry name" value="PPM-type phosphatase domain"/>
    <property type="match status" value="1"/>
</dbReference>
<evidence type="ECO:0000256" key="3">
    <source>
        <dbReference type="ARBA" id="ARBA00022801"/>
    </source>
</evidence>
<evidence type="ECO:0000259" key="7">
    <source>
        <dbReference type="PROSITE" id="PS51746"/>
    </source>
</evidence>
<keyword evidence="4 5" id="KW-0904">Protein phosphatase</keyword>
<evidence type="ECO:0000256" key="1">
    <source>
        <dbReference type="ARBA" id="ARBA00006702"/>
    </source>
</evidence>
<dbReference type="Proteomes" id="UP000317494">
    <property type="component" value="Unassembled WGS sequence"/>
</dbReference>
<dbReference type="GO" id="GO:0004722">
    <property type="term" value="F:protein serine/threonine phosphatase activity"/>
    <property type="evidence" value="ECO:0007669"/>
    <property type="project" value="InterPro"/>
</dbReference>
<evidence type="ECO:0000256" key="2">
    <source>
        <dbReference type="ARBA" id="ARBA00022723"/>
    </source>
</evidence>
<protein>
    <recommendedName>
        <fullName evidence="7">PPM-type phosphatase domain-containing protein</fullName>
    </recommendedName>
</protein>
<dbReference type="PANTHER" id="PTHR13832">
    <property type="entry name" value="PROTEIN PHOSPHATASE 2C"/>
    <property type="match status" value="1"/>
</dbReference>
<keyword evidence="2" id="KW-0479">Metal-binding</keyword>
<dbReference type="AlphaFoldDB" id="A0A507C3Z9"/>
<dbReference type="GO" id="GO:0046872">
    <property type="term" value="F:metal ion binding"/>
    <property type="evidence" value="ECO:0007669"/>
    <property type="project" value="UniProtKB-KW"/>
</dbReference>
<dbReference type="SMART" id="SM00332">
    <property type="entry name" value="PP2Cc"/>
    <property type="match status" value="1"/>
</dbReference>
<dbReference type="VEuPathDB" id="FungiDB:SeMB42_g07639"/>
<sequence length="505" mass="54994">MAALGPPGRRALFLAHRSSLQAPPPNFGPKTNFPNPKKPYQSDSVSMIYERHQTAIHKDSQAKTPPHQRSSLPLSLPLAALPSPIANQIAGGPADIDMSPAPAVTSLDEMDDKHSVVIPSTDSASHRDAHDPESDHDSDLHSSNHTSSNNSHHNARTNINNTKLLLPDRHLTIEFENSLSIPTHNATAHTEDAIHSPRPLCDPKAGFAIGFAEDRNRRHRRTMEDAHAFISNFLDVQGQGYFAVFDGHAGKSAAEWCGQHLHETLEISLQKNTHKPTPEVLNECFVSTDKQLAERPGMHSGCTVAVALLRVEDTDPNDASIPDASSTLKANGGQHMGKRRVLYTANAGDARIVLCRNGVAERLSYDHKGSDVPEQVRISQSGGFVLNNRVNGVLAVTRSLGDCAMKEWVIGNPYTAETPICETDDFFIVACDGLWDVCTDQTAVDLVANIQDPQKASEQLLAYALEQWSTDNLSVMVVRLDPNWKYDGNTCAKAIVTTSGSSSRD</sequence>